<dbReference type="Proteomes" id="UP000198921">
    <property type="component" value="Unassembled WGS sequence"/>
</dbReference>
<evidence type="ECO:0000256" key="3">
    <source>
        <dbReference type="ARBA" id="ARBA00011897"/>
    </source>
</evidence>
<dbReference type="EC" id="3.4.21.26" evidence="3"/>
<keyword evidence="4" id="KW-0645">Protease</keyword>
<dbReference type="InterPro" id="IPR051167">
    <property type="entry name" value="Prolyl_oligopep/macrocyclase"/>
</dbReference>
<dbReference type="Pfam" id="PF00326">
    <property type="entry name" value="Peptidase_S9"/>
    <property type="match status" value="1"/>
</dbReference>
<feature type="domain" description="Peptidase S9A N-terminal" evidence="8">
    <location>
        <begin position="28"/>
        <end position="426"/>
    </location>
</feature>
<feature type="domain" description="Peptidase S9 prolyl oligopeptidase catalytic" evidence="7">
    <location>
        <begin position="493"/>
        <end position="703"/>
    </location>
</feature>
<evidence type="ECO:0000313" key="9">
    <source>
        <dbReference type="EMBL" id="SDY83869.1"/>
    </source>
</evidence>
<dbReference type="EMBL" id="FNOT01000012">
    <property type="protein sequence ID" value="SDY83869.1"/>
    <property type="molecule type" value="Genomic_DNA"/>
</dbReference>
<dbReference type="GO" id="GO:0005829">
    <property type="term" value="C:cytosol"/>
    <property type="evidence" value="ECO:0007669"/>
    <property type="project" value="TreeGrafter"/>
</dbReference>
<dbReference type="PRINTS" id="PR00862">
    <property type="entry name" value="PROLIGOPTASE"/>
</dbReference>
<dbReference type="SUPFAM" id="SSF53474">
    <property type="entry name" value="alpha/beta-Hydrolases"/>
    <property type="match status" value="1"/>
</dbReference>
<evidence type="ECO:0000256" key="6">
    <source>
        <dbReference type="ARBA" id="ARBA00022825"/>
    </source>
</evidence>
<evidence type="ECO:0000259" key="8">
    <source>
        <dbReference type="Pfam" id="PF02897"/>
    </source>
</evidence>
<dbReference type="InterPro" id="IPR001375">
    <property type="entry name" value="Peptidase_S9_cat"/>
</dbReference>
<dbReference type="PROSITE" id="PS00708">
    <property type="entry name" value="PRO_ENDOPEP_SER"/>
    <property type="match status" value="1"/>
</dbReference>
<dbReference type="Pfam" id="PF02897">
    <property type="entry name" value="Peptidase_S9_N"/>
    <property type="match status" value="1"/>
</dbReference>
<dbReference type="GO" id="GO:0006508">
    <property type="term" value="P:proteolysis"/>
    <property type="evidence" value="ECO:0007669"/>
    <property type="project" value="UniProtKB-KW"/>
</dbReference>
<proteinExistence type="inferred from homology"/>
<evidence type="ECO:0000256" key="2">
    <source>
        <dbReference type="ARBA" id="ARBA00005228"/>
    </source>
</evidence>
<evidence type="ECO:0000259" key="7">
    <source>
        <dbReference type="Pfam" id="PF00326"/>
    </source>
</evidence>
<evidence type="ECO:0000313" key="10">
    <source>
        <dbReference type="Proteomes" id="UP000198921"/>
    </source>
</evidence>
<sequence length="706" mass="75053">MPPAGPGASPAVTTVGRVRYPHAERLDLVEQLHGHAVADPYRWLEDPADPRTASWTAAQDELTAGALAALPLRDRFAARLAELVHAGAVGVPVWRAGRAFSTRRDPGQEHAVLRVREPDGSERVLVDPMAVDPTGTTTLDAWSPSWEGDRLAYQLSTGGDEESRLYVLDVATGEQLDGPIDRCRYSPVAWLPGGEELFYVRRLAPGLVPAGEEQFHRRVWRHRVGADADGDALVHGEGSDPSTYFGARTSHDGRWLVVSASVGTAPRDDVWLADLAGDGSLRELQVGVDAQTAAWVARDGRLWLMSDRGTPRWRLAVADPADPATWAPGSWRDVVPQQEGGVLTDVALVDGPDGGLQVLAVHSVDATDRLSVWAADGSGRRAEVSGLRAGSVSGVSAPPEGGGTAWVGFTDHSTPPSVLRWDATDPARLGTWEQAPVAGEVPTVEVVETHATSADGTPVHLFVVSRAGAPDTPRPTVLYGYGGFDVALTPGYSAQALAWVEAGGVWAVANLRGGSEHGEEWHRAGMRERKQNVFDDFAAAGEHLVAEGWTTPAQLAVMGGSNGGLLVGATLTQRPDLAAAVVCSAPLLDMVRYERFGLGRTWNDEYGTAEDPTELGWLLGYSPYHRVVEGTAYPAVLFTTFESDTRVDPLHARKLAAALQHATSSDAPVLLRRETSVGHGARAVSRTVGLAADQLAFLAAHTGLGG</sequence>
<accession>A0A1H3N6M6</accession>
<dbReference type="GO" id="GO:0070012">
    <property type="term" value="F:oligopeptidase activity"/>
    <property type="evidence" value="ECO:0007669"/>
    <property type="project" value="TreeGrafter"/>
</dbReference>
<keyword evidence="5" id="KW-0378">Hydrolase</keyword>
<dbReference type="STRING" id="1137993.SAMN05660209_03858"/>
<comment type="catalytic activity">
    <reaction evidence="1">
        <text>Hydrolysis of Pro-|-Xaa &gt;&gt; Ala-|-Xaa in oligopeptides.</text>
        <dbReference type="EC" id="3.4.21.26"/>
    </reaction>
</comment>
<dbReference type="PANTHER" id="PTHR42881">
    <property type="entry name" value="PROLYL ENDOPEPTIDASE"/>
    <property type="match status" value="1"/>
</dbReference>
<evidence type="ECO:0000256" key="5">
    <source>
        <dbReference type="ARBA" id="ARBA00022801"/>
    </source>
</evidence>
<keyword evidence="10" id="KW-1185">Reference proteome</keyword>
<dbReference type="InterPro" id="IPR029058">
    <property type="entry name" value="AB_hydrolase_fold"/>
</dbReference>
<dbReference type="InterPro" id="IPR002471">
    <property type="entry name" value="Pept_S9_AS"/>
</dbReference>
<dbReference type="Gene3D" id="2.130.10.120">
    <property type="entry name" value="Prolyl oligopeptidase, N-terminal domain"/>
    <property type="match status" value="1"/>
</dbReference>
<protein>
    <recommendedName>
        <fullName evidence="3">prolyl oligopeptidase</fullName>
        <ecNumber evidence="3">3.4.21.26</ecNumber>
    </recommendedName>
</protein>
<dbReference type="PANTHER" id="PTHR42881:SF2">
    <property type="entry name" value="PROLYL ENDOPEPTIDASE"/>
    <property type="match status" value="1"/>
</dbReference>
<comment type="similarity">
    <text evidence="2">Belongs to the peptidase S9A family.</text>
</comment>
<evidence type="ECO:0000256" key="4">
    <source>
        <dbReference type="ARBA" id="ARBA00022670"/>
    </source>
</evidence>
<evidence type="ECO:0000256" key="1">
    <source>
        <dbReference type="ARBA" id="ARBA00001070"/>
    </source>
</evidence>
<organism evidence="9 10">
    <name type="scientific">Geodermatophilus africanus</name>
    <dbReference type="NCBI Taxonomy" id="1137993"/>
    <lineage>
        <taxon>Bacteria</taxon>
        <taxon>Bacillati</taxon>
        <taxon>Actinomycetota</taxon>
        <taxon>Actinomycetes</taxon>
        <taxon>Geodermatophilales</taxon>
        <taxon>Geodermatophilaceae</taxon>
        <taxon>Geodermatophilus</taxon>
    </lineage>
</organism>
<reference evidence="10" key="1">
    <citation type="submission" date="2016-10" db="EMBL/GenBank/DDBJ databases">
        <authorList>
            <person name="Varghese N."/>
            <person name="Submissions S."/>
        </authorList>
    </citation>
    <scope>NUCLEOTIDE SEQUENCE [LARGE SCALE GENOMIC DNA]</scope>
    <source>
        <strain evidence="10">DSM 45422</strain>
    </source>
</reference>
<dbReference type="GO" id="GO:0004252">
    <property type="term" value="F:serine-type endopeptidase activity"/>
    <property type="evidence" value="ECO:0007669"/>
    <property type="project" value="UniProtKB-EC"/>
</dbReference>
<gene>
    <name evidence="9" type="ORF">SAMN05660209_03858</name>
</gene>
<dbReference type="InterPro" id="IPR023302">
    <property type="entry name" value="Pept_S9A_N"/>
</dbReference>
<keyword evidence="6" id="KW-0720">Serine protease</keyword>
<dbReference type="InterPro" id="IPR002470">
    <property type="entry name" value="Peptidase_S9A"/>
</dbReference>
<dbReference type="SUPFAM" id="SSF50993">
    <property type="entry name" value="Peptidase/esterase 'gauge' domain"/>
    <property type="match status" value="1"/>
</dbReference>
<dbReference type="Gene3D" id="3.40.50.1820">
    <property type="entry name" value="alpha/beta hydrolase"/>
    <property type="match status" value="1"/>
</dbReference>
<dbReference type="AlphaFoldDB" id="A0A1H3N6M6"/>
<name>A0A1H3N6M6_9ACTN</name>